<evidence type="ECO:0000256" key="1">
    <source>
        <dbReference type="ARBA" id="ARBA00023015"/>
    </source>
</evidence>
<dbReference type="Pfam" id="PF12833">
    <property type="entry name" value="HTH_18"/>
    <property type="match status" value="1"/>
</dbReference>
<dbReference type="PANTHER" id="PTHR43280">
    <property type="entry name" value="ARAC-FAMILY TRANSCRIPTIONAL REGULATOR"/>
    <property type="match status" value="1"/>
</dbReference>
<evidence type="ECO:0000259" key="4">
    <source>
        <dbReference type="PROSITE" id="PS01124"/>
    </source>
</evidence>
<name>A0ABN1J1L2_9CLOT</name>
<dbReference type="Proteomes" id="UP001500339">
    <property type="component" value="Unassembled WGS sequence"/>
</dbReference>
<dbReference type="RefSeq" id="WP_343769536.1">
    <property type="nucleotide sequence ID" value="NZ_BAAACF010000001.1"/>
</dbReference>
<dbReference type="Pfam" id="PF17853">
    <property type="entry name" value="GGDEF_2"/>
    <property type="match status" value="1"/>
</dbReference>
<dbReference type="InterPro" id="IPR009057">
    <property type="entry name" value="Homeodomain-like_sf"/>
</dbReference>
<dbReference type="SUPFAM" id="SSF46689">
    <property type="entry name" value="Homeodomain-like"/>
    <property type="match status" value="1"/>
</dbReference>
<evidence type="ECO:0000256" key="3">
    <source>
        <dbReference type="ARBA" id="ARBA00023163"/>
    </source>
</evidence>
<dbReference type="InterPro" id="IPR018062">
    <property type="entry name" value="HTH_AraC-typ_CS"/>
</dbReference>
<keyword evidence="1" id="KW-0805">Transcription regulation</keyword>
<evidence type="ECO:0000256" key="2">
    <source>
        <dbReference type="ARBA" id="ARBA00023125"/>
    </source>
</evidence>
<dbReference type="SMART" id="SM00342">
    <property type="entry name" value="HTH_ARAC"/>
    <property type="match status" value="1"/>
</dbReference>
<dbReference type="InterPro" id="IPR018060">
    <property type="entry name" value="HTH_AraC"/>
</dbReference>
<comment type="caution">
    <text evidence="5">The sequence shown here is derived from an EMBL/GenBank/DDBJ whole genome shotgun (WGS) entry which is preliminary data.</text>
</comment>
<proteinExistence type="predicted"/>
<dbReference type="InterPro" id="IPR041522">
    <property type="entry name" value="CdaR_GGDEF"/>
</dbReference>
<sequence>MDKSITEINREFDIPNTFRRYNGYLKKGNYEFYCQEFAYSAIYGNLNLGRLSYILELLNLDKLPQILFLVRLDDCHDIYNCFPRFSIYPQKISVINQLEKSLKDQDIQGVVASFLGRDTIGAFLCFQEERDTNRHRKQLKDLSQSLIDDVKKFANQSISIGISDFCENINQFPRAYSQCQKAFENNFSKGRGTYTFYDEVEEVHILLRKEDMDSFATKIIFHIDNLNSKGYIGVIHEMINHICDTNTSSVDARMHMVKLIDHVSNYYIDQGIEKEKIDHISIVAMKDILNSNFISSIEQIIIAFCGEIMKSTMIIHQNIHEKMRLFADECIKKYYNDCDFNLAKAAKLCNYSPYYFGRLFKDLFGVSFNQHLTNYRIEKSKELLTQSQLSVEDIAFQLGFCSVSYFCTVFKRTMGLTPKQYVKDNA</sequence>
<keyword evidence="2" id="KW-0238">DNA-binding</keyword>
<evidence type="ECO:0000313" key="6">
    <source>
        <dbReference type="Proteomes" id="UP001500339"/>
    </source>
</evidence>
<dbReference type="PRINTS" id="PR00032">
    <property type="entry name" value="HTHARAC"/>
</dbReference>
<gene>
    <name evidence="5" type="ORF">GCM10008905_21890</name>
</gene>
<dbReference type="InterPro" id="IPR020449">
    <property type="entry name" value="Tscrpt_reg_AraC-type_HTH"/>
</dbReference>
<dbReference type="Gene3D" id="1.10.10.60">
    <property type="entry name" value="Homeodomain-like"/>
    <property type="match status" value="2"/>
</dbReference>
<evidence type="ECO:0000313" key="5">
    <source>
        <dbReference type="EMBL" id="GAA0725876.1"/>
    </source>
</evidence>
<reference evidence="5 6" key="1">
    <citation type="journal article" date="2019" name="Int. J. Syst. Evol. Microbiol.">
        <title>The Global Catalogue of Microorganisms (GCM) 10K type strain sequencing project: providing services to taxonomists for standard genome sequencing and annotation.</title>
        <authorList>
            <consortium name="The Broad Institute Genomics Platform"/>
            <consortium name="The Broad Institute Genome Sequencing Center for Infectious Disease"/>
            <person name="Wu L."/>
            <person name="Ma J."/>
        </authorList>
    </citation>
    <scope>NUCLEOTIDE SEQUENCE [LARGE SCALE GENOMIC DNA]</scope>
    <source>
        <strain evidence="5 6">JCM 1405</strain>
    </source>
</reference>
<dbReference type="PROSITE" id="PS01124">
    <property type="entry name" value="HTH_ARAC_FAMILY_2"/>
    <property type="match status" value="1"/>
</dbReference>
<accession>A0ABN1J1L2</accession>
<organism evidence="5 6">
    <name type="scientific">Clostridium malenominatum</name>
    <dbReference type="NCBI Taxonomy" id="1539"/>
    <lineage>
        <taxon>Bacteria</taxon>
        <taxon>Bacillati</taxon>
        <taxon>Bacillota</taxon>
        <taxon>Clostridia</taxon>
        <taxon>Eubacteriales</taxon>
        <taxon>Clostridiaceae</taxon>
        <taxon>Clostridium</taxon>
    </lineage>
</organism>
<feature type="domain" description="HTH araC/xylS-type" evidence="4">
    <location>
        <begin position="321"/>
        <end position="424"/>
    </location>
</feature>
<dbReference type="PROSITE" id="PS00041">
    <property type="entry name" value="HTH_ARAC_FAMILY_1"/>
    <property type="match status" value="1"/>
</dbReference>
<dbReference type="EMBL" id="BAAACF010000001">
    <property type="protein sequence ID" value="GAA0725876.1"/>
    <property type="molecule type" value="Genomic_DNA"/>
</dbReference>
<dbReference type="PANTHER" id="PTHR43280:SF28">
    <property type="entry name" value="HTH-TYPE TRANSCRIPTIONAL ACTIVATOR RHAS"/>
    <property type="match status" value="1"/>
</dbReference>
<protein>
    <recommendedName>
        <fullName evidence="4">HTH araC/xylS-type domain-containing protein</fullName>
    </recommendedName>
</protein>
<keyword evidence="6" id="KW-1185">Reference proteome</keyword>
<keyword evidence="3" id="KW-0804">Transcription</keyword>